<proteinExistence type="predicted"/>
<gene>
    <name evidence="1" type="ORF">CITCOLO1_LOCUS1173</name>
</gene>
<dbReference type="EMBL" id="OZ021735">
    <property type="protein sequence ID" value="CAK9309590.1"/>
    <property type="molecule type" value="Genomic_DNA"/>
</dbReference>
<organism evidence="1 2">
    <name type="scientific">Citrullus colocynthis</name>
    <name type="common">colocynth</name>
    <dbReference type="NCBI Taxonomy" id="252529"/>
    <lineage>
        <taxon>Eukaryota</taxon>
        <taxon>Viridiplantae</taxon>
        <taxon>Streptophyta</taxon>
        <taxon>Embryophyta</taxon>
        <taxon>Tracheophyta</taxon>
        <taxon>Spermatophyta</taxon>
        <taxon>Magnoliopsida</taxon>
        <taxon>eudicotyledons</taxon>
        <taxon>Gunneridae</taxon>
        <taxon>Pentapetalae</taxon>
        <taxon>rosids</taxon>
        <taxon>fabids</taxon>
        <taxon>Cucurbitales</taxon>
        <taxon>Cucurbitaceae</taxon>
        <taxon>Benincaseae</taxon>
        <taxon>Citrullus</taxon>
    </lineage>
</organism>
<evidence type="ECO:0000313" key="2">
    <source>
        <dbReference type="Proteomes" id="UP001642487"/>
    </source>
</evidence>
<keyword evidence="2" id="KW-1185">Reference proteome</keyword>
<accession>A0ABP0XSA1</accession>
<reference evidence="1 2" key="1">
    <citation type="submission" date="2024-03" db="EMBL/GenBank/DDBJ databases">
        <authorList>
            <person name="Gkanogiannis A."/>
            <person name="Becerra Lopez-Lavalle L."/>
        </authorList>
    </citation>
    <scope>NUCLEOTIDE SEQUENCE [LARGE SCALE GENOMIC DNA]</scope>
</reference>
<dbReference type="Proteomes" id="UP001642487">
    <property type="component" value="Chromosome 1"/>
</dbReference>
<name>A0ABP0XSA1_9ROSI</name>
<sequence length="89" mass="9886">MCNQNAVGKTSSCEGIMFMKILAPHTALFPVIGKNSKNPMTAESYSWDHSVAASISLDINQSNYFPQLESHQPRLAEELDRVAYIQTVI</sequence>
<evidence type="ECO:0000313" key="1">
    <source>
        <dbReference type="EMBL" id="CAK9309590.1"/>
    </source>
</evidence>
<protein>
    <submittedName>
        <fullName evidence="1">Uncharacterized protein</fullName>
    </submittedName>
</protein>